<dbReference type="PROSITE" id="PS51366">
    <property type="entry name" value="MI"/>
    <property type="match status" value="1"/>
</dbReference>
<dbReference type="AlphaFoldDB" id="A0A1L0DCJ6"/>
<comment type="similarity">
    <text evidence="2">Belongs to the CWC22 family.</text>
</comment>
<dbReference type="Pfam" id="PF02854">
    <property type="entry name" value="MIF4G"/>
    <property type="match status" value="1"/>
</dbReference>
<organism evidence="10 11">
    <name type="scientific">Sungouiella intermedia</name>
    <dbReference type="NCBI Taxonomy" id="45354"/>
    <lineage>
        <taxon>Eukaryota</taxon>
        <taxon>Fungi</taxon>
        <taxon>Dikarya</taxon>
        <taxon>Ascomycota</taxon>
        <taxon>Saccharomycotina</taxon>
        <taxon>Pichiomycetes</taxon>
        <taxon>Metschnikowiaceae</taxon>
        <taxon>Sungouiella</taxon>
    </lineage>
</organism>
<dbReference type="EMBL" id="LT635759">
    <property type="protein sequence ID" value="SGZ54268.1"/>
    <property type="molecule type" value="Genomic_DNA"/>
</dbReference>
<dbReference type="SUPFAM" id="SSF48371">
    <property type="entry name" value="ARM repeat"/>
    <property type="match status" value="1"/>
</dbReference>
<evidence type="ECO:0000256" key="4">
    <source>
        <dbReference type="ARBA" id="ARBA00023187"/>
    </source>
</evidence>
<evidence type="ECO:0000256" key="6">
    <source>
        <dbReference type="ARBA" id="ARBA00040804"/>
    </source>
</evidence>
<keyword evidence="3" id="KW-0507">mRNA processing</keyword>
<sequence>MDQRQLWIDLRNSINTSLNGLTRKNVADTSLALFNVNILRGRGLLCRAIIKTLLSEPSTAPILASLTSIINSKLPEVGETLVARVVVLYKRGYVENNREMVDTTLQFLCELVLQAVVEDVVILQVLQVLLNKEPTDDSIRTAIDILVRAGGFLEQNLAPAMQMVFDRLRALLQEGRLLNVSQKRITELMRLRRNGLRLKVDIDLDLVPGEDKQTQFVDLSEKQDPELELSYFRQDNDYEAAEAEYEEMKKQILPEVEEEESETQIVKAQEKVMDFTDSELQKMQKNIYLTIMSSMSADEGVHKLLRLKRTQKMENGVLVDMIIKCCAQEKTYSKYFGVIGEKLCGMNRHWHDTFVQQFQEKYSTIYQYEGLQLRNMGKFFGHLIASDTLDPKETLGCITLTEEASTSAGRVFVMFLFKALVEELGIEEVQQMVQDTELRVGIRGMFPVVDVDDRDRDHLNFAINYFTAIGLGVLTREMREVLENLPEPRGRKRSRSNSRSRSGSGSYSRSRSGSYSSGSYSRSRSGSYSRSRSGSFSRSRSPTRSSSPARSRSPSESRSRSRSFSRSPSRSIPANGRD</sequence>
<dbReference type="InterPro" id="IPR050781">
    <property type="entry name" value="CWC22_splicing_factor"/>
</dbReference>
<dbReference type="Proteomes" id="UP000182334">
    <property type="component" value="Chromosome IV"/>
</dbReference>
<evidence type="ECO:0000259" key="9">
    <source>
        <dbReference type="PROSITE" id="PS51366"/>
    </source>
</evidence>
<accession>A0A1L0DCJ6</accession>
<evidence type="ECO:0000313" key="11">
    <source>
        <dbReference type="Proteomes" id="UP000182334"/>
    </source>
</evidence>
<evidence type="ECO:0000256" key="5">
    <source>
        <dbReference type="ARBA" id="ARBA00023242"/>
    </source>
</evidence>
<feature type="coiled-coil region" evidence="7">
    <location>
        <begin position="231"/>
        <end position="286"/>
    </location>
</feature>
<protein>
    <recommendedName>
        <fullName evidence="6">Pre-mRNA-splicing factor CWC22</fullName>
    </recommendedName>
</protein>
<reference evidence="10 11" key="1">
    <citation type="submission" date="2016-10" db="EMBL/GenBank/DDBJ databases">
        <authorList>
            <person name="de Groot N.N."/>
        </authorList>
    </citation>
    <scope>NUCLEOTIDE SEQUENCE [LARGE SCALE GENOMIC DNA]</scope>
    <source>
        <strain evidence="10 11">CBS 141442</strain>
    </source>
</reference>
<dbReference type="InterPro" id="IPR003890">
    <property type="entry name" value="MIF4G-like_typ-3"/>
</dbReference>
<dbReference type="GO" id="GO:0000398">
    <property type="term" value="P:mRNA splicing, via spliceosome"/>
    <property type="evidence" value="ECO:0007669"/>
    <property type="project" value="TreeGrafter"/>
</dbReference>
<feature type="region of interest" description="Disordered" evidence="8">
    <location>
        <begin position="485"/>
        <end position="578"/>
    </location>
</feature>
<dbReference type="Gene3D" id="1.25.40.180">
    <property type="match status" value="1"/>
</dbReference>
<evidence type="ECO:0000256" key="3">
    <source>
        <dbReference type="ARBA" id="ARBA00022664"/>
    </source>
</evidence>
<dbReference type="SMART" id="SM00544">
    <property type="entry name" value="MA3"/>
    <property type="match status" value="1"/>
</dbReference>
<dbReference type="Pfam" id="PF02847">
    <property type="entry name" value="MA3"/>
    <property type="match status" value="1"/>
</dbReference>
<dbReference type="GO" id="GO:0003723">
    <property type="term" value="F:RNA binding"/>
    <property type="evidence" value="ECO:0007669"/>
    <property type="project" value="InterPro"/>
</dbReference>
<dbReference type="PANTHER" id="PTHR18034">
    <property type="entry name" value="CELL CYCLE CONTROL PROTEIN CWF22-RELATED"/>
    <property type="match status" value="1"/>
</dbReference>
<evidence type="ECO:0000256" key="2">
    <source>
        <dbReference type="ARBA" id="ARBA00006856"/>
    </source>
</evidence>
<keyword evidence="5" id="KW-0539">Nucleus</keyword>
<feature type="compositionally biased region" description="Low complexity" evidence="8">
    <location>
        <begin position="560"/>
        <end position="571"/>
    </location>
</feature>
<dbReference type="STRING" id="45354.A0A1L0DCJ6"/>
<dbReference type="SMART" id="SM00543">
    <property type="entry name" value="MIF4G"/>
    <property type="match status" value="1"/>
</dbReference>
<feature type="domain" description="MI" evidence="9">
    <location>
        <begin position="282"/>
        <end position="399"/>
    </location>
</feature>
<comment type="subcellular location">
    <subcellularLocation>
        <location evidence="1">Nucleus</location>
    </subcellularLocation>
</comment>
<gene>
    <name evidence="10" type="ORF">SAMEA4029010_CIC11G00000002179</name>
</gene>
<evidence type="ECO:0000256" key="1">
    <source>
        <dbReference type="ARBA" id="ARBA00004123"/>
    </source>
</evidence>
<keyword evidence="7" id="KW-0175">Coiled coil</keyword>
<name>A0A1L0DCJ6_9ASCO</name>
<evidence type="ECO:0000313" key="10">
    <source>
        <dbReference type="EMBL" id="SGZ54268.1"/>
    </source>
</evidence>
<evidence type="ECO:0000256" key="7">
    <source>
        <dbReference type="SAM" id="Coils"/>
    </source>
</evidence>
<dbReference type="PANTHER" id="PTHR18034:SF3">
    <property type="entry name" value="PRE-MRNA-SPLICING FACTOR CWC22 HOMOLOG"/>
    <property type="match status" value="1"/>
</dbReference>
<feature type="compositionally biased region" description="Low complexity" evidence="8">
    <location>
        <begin position="499"/>
        <end position="552"/>
    </location>
</feature>
<dbReference type="GO" id="GO:0071013">
    <property type="term" value="C:catalytic step 2 spliceosome"/>
    <property type="evidence" value="ECO:0007669"/>
    <property type="project" value="TreeGrafter"/>
</dbReference>
<keyword evidence="11" id="KW-1185">Reference proteome</keyword>
<dbReference type="InterPro" id="IPR003891">
    <property type="entry name" value="Initiation_fac_eIF4g_MI"/>
</dbReference>
<proteinExistence type="inferred from homology"/>
<keyword evidence="4" id="KW-0508">mRNA splicing</keyword>
<dbReference type="OrthoDB" id="3938623at2759"/>
<dbReference type="InterPro" id="IPR016024">
    <property type="entry name" value="ARM-type_fold"/>
</dbReference>
<evidence type="ECO:0000256" key="8">
    <source>
        <dbReference type="SAM" id="MobiDB-lite"/>
    </source>
</evidence>